<sequence length="62" mass="6980">MNSALESSICNSCTFITDCSLTENKNFIWSCSEYQKVSNSNIDYDINTEKGILGYQTAKEIL</sequence>
<gene>
    <name evidence="1" type="ORF">DU428_06795</name>
</gene>
<dbReference type="Proteomes" id="UP000252249">
    <property type="component" value="Unassembled WGS sequence"/>
</dbReference>
<accession>A0A368P4U6</accession>
<name>A0A368P4U6_9FLAO</name>
<dbReference type="EMBL" id="QPIG01000002">
    <property type="protein sequence ID" value="RCU57498.1"/>
    <property type="molecule type" value="Genomic_DNA"/>
</dbReference>
<evidence type="ECO:0000313" key="1">
    <source>
        <dbReference type="EMBL" id="RCU57498.1"/>
    </source>
</evidence>
<organism evidence="1 2">
    <name type="scientific">Oceanihabitans sediminis</name>
    <dbReference type="NCBI Taxonomy" id="1812012"/>
    <lineage>
        <taxon>Bacteria</taxon>
        <taxon>Pseudomonadati</taxon>
        <taxon>Bacteroidota</taxon>
        <taxon>Flavobacteriia</taxon>
        <taxon>Flavobacteriales</taxon>
        <taxon>Flavobacteriaceae</taxon>
        <taxon>Oceanihabitans</taxon>
    </lineage>
</organism>
<protein>
    <submittedName>
        <fullName evidence="1">Uncharacterized protein</fullName>
    </submittedName>
</protein>
<dbReference type="RefSeq" id="WP_113966075.1">
    <property type="nucleotide sequence ID" value="NZ_JAWVXR010000002.1"/>
</dbReference>
<dbReference type="AlphaFoldDB" id="A0A368P4U6"/>
<keyword evidence="2" id="KW-1185">Reference proteome</keyword>
<dbReference type="OrthoDB" id="1454737at2"/>
<reference evidence="1 2" key="1">
    <citation type="submission" date="2018-07" db="EMBL/GenBank/DDBJ databases">
        <title>Oceanihabitans testaceum sp. nov., isolated from marine sediment.</title>
        <authorList>
            <person name="Li C.-M."/>
        </authorList>
    </citation>
    <scope>NUCLEOTIDE SEQUENCE [LARGE SCALE GENOMIC DNA]</scope>
    <source>
        <strain evidence="1 2">S9-10</strain>
    </source>
</reference>
<evidence type="ECO:0000313" key="2">
    <source>
        <dbReference type="Proteomes" id="UP000252249"/>
    </source>
</evidence>
<proteinExistence type="predicted"/>
<comment type="caution">
    <text evidence="1">The sequence shown here is derived from an EMBL/GenBank/DDBJ whole genome shotgun (WGS) entry which is preliminary data.</text>
</comment>